<keyword evidence="2" id="KW-0812">Transmembrane</keyword>
<gene>
    <name evidence="3" type="ordered locus">GAU_0149</name>
</gene>
<dbReference type="EMBL" id="AP009153">
    <property type="protein sequence ID" value="BAH37191.1"/>
    <property type="molecule type" value="Genomic_DNA"/>
</dbReference>
<organism evidence="3 4">
    <name type="scientific">Gemmatimonas aurantiaca (strain DSM 14586 / JCM 11422 / NBRC 100505 / T-27)</name>
    <dbReference type="NCBI Taxonomy" id="379066"/>
    <lineage>
        <taxon>Bacteria</taxon>
        <taxon>Pseudomonadati</taxon>
        <taxon>Gemmatimonadota</taxon>
        <taxon>Gemmatimonadia</taxon>
        <taxon>Gemmatimonadales</taxon>
        <taxon>Gemmatimonadaceae</taxon>
        <taxon>Gemmatimonas</taxon>
    </lineage>
</organism>
<accession>C1A4N1</accession>
<dbReference type="KEGG" id="gau:GAU_0149"/>
<dbReference type="AlphaFoldDB" id="C1A4N1"/>
<name>C1A4N1_GEMAT</name>
<sequence length="159" mass="17220">MTDPSQPSPSGDAPVDTPAGASSASPAAAGKPRRSFFLRHWLFTTLVVLIGLPIAVIVVWSAAALSWSYSDGQRAGYVQKIARKGYVCKTWEGTLYTDIARGFRSDSFTFTVRSDSLARAIEALSGDRVTVQYEQHVGIPTSCLGETEYFVTGVERIPE</sequence>
<evidence type="ECO:0000256" key="1">
    <source>
        <dbReference type="SAM" id="MobiDB-lite"/>
    </source>
</evidence>
<reference evidence="4" key="1">
    <citation type="submission" date="2006-03" db="EMBL/GenBank/DDBJ databases">
        <title>Complete genome sequence of Gemmatimonas aurantiaca T-27 that represents a novel phylum Gemmatimonadetes.</title>
        <authorList>
            <person name="Takasaki K."/>
            <person name="Ichikawa N."/>
            <person name="Miura H."/>
            <person name="Matsushita S."/>
            <person name="Watanabe Y."/>
            <person name="Oguchi A."/>
            <person name="Ankai A."/>
            <person name="Yashiro I."/>
            <person name="Takahashi M."/>
            <person name="Terui Y."/>
            <person name="Fukui S."/>
            <person name="Yokoyama H."/>
            <person name="Tanikawa S."/>
            <person name="Hanada S."/>
            <person name="Kamagata Y."/>
            <person name="Fujita N."/>
        </authorList>
    </citation>
    <scope>NUCLEOTIDE SEQUENCE [LARGE SCALE GENOMIC DNA]</scope>
    <source>
        <strain evidence="4">T-27 / DSM 14586 / JCM 11422 / NBRC 100505</strain>
    </source>
</reference>
<protein>
    <recommendedName>
        <fullName evidence="5">6-phosphogluconate dehydrogenase</fullName>
    </recommendedName>
</protein>
<dbReference type="RefSeq" id="WP_012681639.1">
    <property type="nucleotide sequence ID" value="NC_012489.1"/>
</dbReference>
<evidence type="ECO:0000256" key="2">
    <source>
        <dbReference type="SAM" id="Phobius"/>
    </source>
</evidence>
<feature type="region of interest" description="Disordered" evidence="1">
    <location>
        <begin position="1"/>
        <end position="29"/>
    </location>
</feature>
<evidence type="ECO:0000313" key="4">
    <source>
        <dbReference type="Proteomes" id="UP000002209"/>
    </source>
</evidence>
<dbReference type="eggNOG" id="ENOG50314NV">
    <property type="taxonomic scope" value="Bacteria"/>
</dbReference>
<dbReference type="STRING" id="379066.GAU_0149"/>
<keyword evidence="2" id="KW-0472">Membrane</keyword>
<evidence type="ECO:0008006" key="5">
    <source>
        <dbReference type="Google" id="ProtNLM"/>
    </source>
</evidence>
<dbReference type="HOGENOM" id="CLU_1774739_0_0_0"/>
<feature type="transmembrane region" description="Helical" evidence="2">
    <location>
        <begin position="41"/>
        <end position="65"/>
    </location>
</feature>
<keyword evidence="4" id="KW-1185">Reference proteome</keyword>
<dbReference type="Proteomes" id="UP000002209">
    <property type="component" value="Chromosome"/>
</dbReference>
<keyword evidence="2" id="KW-1133">Transmembrane helix</keyword>
<evidence type="ECO:0000313" key="3">
    <source>
        <dbReference type="EMBL" id="BAH37191.1"/>
    </source>
</evidence>
<feature type="compositionally biased region" description="Low complexity" evidence="1">
    <location>
        <begin position="18"/>
        <end position="29"/>
    </location>
</feature>
<proteinExistence type="predicted"/>